<reference evidence="9 10" key="1">
    <citation type="submission" date="2014-06" db="EMBL/GenBank/DDBJ databases">
        <title>Genomes of Alteromonas australica, a world apart.</title>
        <authorList>
            <person name="Gonzaga A."/>
            <person name="Lopez-Perez M."/>
            <person name="Rodriguez-Valera F."/>
        </authorList>
    </citation>
    <scope>NUCLEOTIDE SEQUENCE [LARGE SCALE GENOMIC DNA]</scope>
    <source>
        <strain evidence="9 10">H 17</strain>
    </source>
</reference>
<dbReference type="Pfam" id="PF04389">
    <property type="entry name" value="Peptidase_M28"/>
    <property type="match status" value="1"/>
</dbReference>
<dbReference type="InterPro" id="IPR007484">
    <property type="entry name" value="Peptidase_M28"/>
</dbReference>
<name>A0A075NYM1_9ALTE</name>
<keyword evidence="5" id="KW-0378">Hydrolase</keyword>
<dbReference type="eggNOG" id="COG2234">
    <property type="taxonomic scope" value="Bacteria"/>
</dbReference>
<keyword evidence="6" id="KW-0862">Zinc</keyword>
<evidence type="ECO:0000313" key="9">
    <source>
        <dbReference type="EMBL" id="AIF97690.1"/>
    </source>
</evidence>
<keyword evidence="2" id="KW-0645">Protease</keyword>
<keyword evidence="4 7" id="KW-0732">Signal</keyword>
<evidence type="ECO:0000313" key="10">
    <source>
        <dbReference type="Proteomes" id="UP000056090"/>
    </source>
</evidence>
<evidence type="ECO:0000256" key="6">
    <source>
        <dbReference type="ARBA" id="ARBA00022833"/>
    </source>
</evidence>
<dbReference type="EMBL" id="CP008849">
    <property type="protein sequence ID" value="AIF97690.1"/>
    <property type="molecule type" value="Genomic_DNA"/>
</dbReference>
<dbReference type="PANTHER" id="PTHR12147:SF56">
    <property type="entry name" value="AMINOPEPTIDASE YDR415C-RELATED"/>
    <property type="match status" value="1"/>
</dbReference>
<keyword evidence="3" id="KW-0479">Metal-binding</keyword>
<dbReference type="RefSeq" id="WP_044055872.1">
    <property type="nucleotide sequence ID" value="NZ_CBCSKJ010000006.1"/>
</dbReference>
<feature type="signal peptide" evidence="7">
    <location>
        <begin position="1"/>
        <end position="20"/>
    </location>
</feature>
<dbReference type="KEGG" id="aal:EP13_02710"/>
<proteinExistence type="predicted"/>
<dbReference type="GO" id="GO:0008235">
    <property type="term" value="F:metalloexopeptidase activity"/>
    <property type="evidence" value="ECO:0007669"/>
    <property type="project" value="InterPro"/>
</dbReference>
<evidence type="ECO:0000259" key="8">
    <source>
        <dbReference type="Pfam" id="PF04389"/>
    </source>
</evidence>
<feature type="domain" description="Peptidase M28" evidence="8">
    <location>
        <begin position="81"/>
        <end position="331"/>
    </location>
</feature>
<dbReference type="Gene3D" id="3.40.630.10">
    <property type="entry name" value="Zn peptidases"/>
    <property type="match status" value="1"/>
</dbReference>
<organism evidence="9 10">
    <name type="scientific">Alteromonas australica</name>
    <dbReference type="NCBI Taxonomy" id="589873"/>
    <lineage>
        <taxon>Bacteria</taxon>
        <taxon>Pseudomonadati</taxon>
        <taxon>Pseudomonadota</taxon>
        <taxon>Gammaproteobacteria</taxon>
        <taxon>Alteromonadales</taxon>
        <taxon>Alteromonadaceae</taxon>
        <taxon>Alteromonas/Salinimonas group</taxon>
        <taxon>Alteromonas</taxon>
    </lineage>
</organism>
<dbReference type="GeneID" id="78253854"/>
<dbReference type="GO" id="GO:0004177">
    <property type="term" value="F:aminopeptidase activity"/>
    <property type="evidence" value="ECO:0007669"/>
    <property type="project" value="UniProtKB-KW"/>
</dbReference>
<dbReference type="PROSITE" id="PS51257">
    <property type="entry name" value="PROKAR_LIPOPROTEIN"/>
    <property type="match status" value="1"/>
</dbReference>
<evidence type="ECO:0000256" key="5">
    <source>
        <dbReference type="ARBA" id="ARBA00022801"/>
    </source>
</evidence>
<evidence type="ECO:0000256" key="3">
    <source>
        <dbReference type="ARBA" id="ARBA00022723"/>
    </source>
</evidence>
<evidence type="ECO:0000256" key="1">
    <source>
        <dbReference type="ARBA" id="ARBA00022438"/>
    </source>
</evidence>
<feature type="chain" id="PRO_5001707966" description="Peptidase M28 domain-containing protein" evidence="7">
    <location>
        <begin position="21"/>
        <end position="349"/>
    </location>
</feature>
<evidence type="ECO:0000256" key="7">
    <source>
        <dbReference type="SAM" id="SignalP"/>
    </source>
</evidence>
<accession>A0A075NYM1</accession>
<dbReference type="AlphaFoldDB" id="A0A075NYM1"/>
<gene>
    <name evidence="9" type="ORF">EP13_02710</name>
</gene>
<evidence type="ECO:0000256" key="4">
    <source>
        <dbReference type="ARBA" id="ARBA00022729"/>
    </source>
</evidence>
<dbReference type="PANTHER" id="PTHR12147">
    <property type="entry name" value="METALLOPEPTIDASE M28 FAMILY MEMBER"/>
    <property type="match status" value="1"/>
</dbReference>
<keyword evidence="10" id="KW-1185">Reference proteome</keyword>
<sequence>MKKAYLFAVTFIFSCLTASASQSDWDSLVHFSSTYGERLAGKPGEQKAAQWLTAQFEAQDVPVNIQPFTFFHYGKNLPSQNIEVVIEGQSDKTLIIGAHYDAIGYKKGSHGLTDNASGAITLLALAKQLQGKTPYYNVRIVLFGAEEVGLFGARHYVSSLIESQEIAYTDIVGMINLDTVIGGDMLYVHSAHALPYKCADSQANNFNSNPVLRDALLTTSTTVSNTLEYLVHPTTEDYPEGVTGGWSDHAPFACAGFPIAYIEATNFAIDGESGRDGYSQTANSEFWTCFDDKTLSACNREEEKFWGKLWHTKFDQQAYLIPTHEKHMKAQFHSNVALLKAFVLLEPNG</sequence>
<dbReference type="InterPro" id="IPR045175">
    <property type="entry name" value="M28_fam"/>
</dbReference>
<dbReference type="GO" id="GO:0006508">
    <property type="term" value="P:proteolysis"/>
    <property type="evidence" value="ECO:0007669"/>
    <property type="project" value="UniProtKB-KW"/>
</dbReference>
<protein>
    <recommendedName>
        <fullName evidence="8">Peptidase M28 domain-containing protein</fullName>
    </recommendedName>
</protein>
<dbReference type="SUPFAM" id="SSF53187">
    <property type="entry name" value="Zn-dependent exopeptidases"/>
    <property type="match status" value="1"/>
</dbReference>
<keyword evidence="1" id="KW-0031">Aminopeptidase</keyword>
<dbReference type="Proteomes" id="UP000056090">
    <property type="component" value="Chromosome"/>
</dbReference>
<dbReference type="GO" id="GO:0046872">
    <property type="term" value="F:metal ion binding"/>
    <property type="evidence" value="ECO:0007669"/>
    <property type="project" value="UniProtKB-KW"/>
</dbReference>
<evidence type="ECO:0000256" key="2">
    <source>
        <dbReference type="ARBA" id="ARBA00022670"/>
    </source>
</evidence>